<comment type="caution">
    <text evidence="8">The sequence shown here is derived from an EMBL/GenBank/DDBJ whole genome shotgun (WGS) entry which is preliminary data.</text>
</comment>
<keyword evidence="3 6" id="KW-0812">Transmembrane</keyword>
<keyword evidence="5 6" id="KW-0472">Membrane</keyword>
<feature type="transmembrane region" description="Helical" evidence="6">
    <location>
        <begin position="120"/>
        <end position="142"/>
    </location>
</feature>
<evidence type="ECO:0000313" key="9">
    <source>
        <dbReference type="Proteomes" id="UP000317990"/>
    </source>
</evidence>
<dbReference type="Pfam" id="PF00892">
    <property type="entry name" value="EamA"/>
    <property type="match status" value="2"/>
</dbReference>
<feature type="transmembrane region" description="Helical" evidence="6">
    <location>
        <begin position="162"/>
        <end position="181"/>
    </location>
</feature>
<dbReference type="AlphaFoldDB" id="A0A524RQB0"/>
<evidence type="ECO:0000256" key="5">
    <source>
        <dbReference type="ARBA" id="ARBA00023136"/>
    </source>
</evidence>
<feature type="domain" description="EamA" evidence="7">
    <location>
        <begin position="160"/>
        <end position="291"/>
    </location>
</feature>
<evidence type="ECO:0000313" key="8">
    <source>
        <dbReference type="EMBL" id="TGG94612.1"/>
    </source>
</evidence>
<reference evidence="8 9" key="1">
    <citation type="journal article" date="2019" name="mSystems">
        <title>Life at home and on the roam: Genomic adaptions reflect the dual lifestyle of an intracellular, facultative symbiont.</title>
        <authorList>
            <person name="Burgsdorf I."/>
        </authorList>
    </citation>
    <scope>NUCLEOTIDE SEQUENCE [LARGE SCALE GENOMIC DNA]</scope>
    <source>
        <strain evidence="8">277cV</strain>
    </source>
</reference>
<dbReference type="InterPro" id="IPR037185">
    <property type="entry name" value="EmrE-like"/>
</dbReference>
<feature type="transmembrane region" description="Helical" evidence="6">
    <location>
        <begin position="188"/>
        <end position="209"/>
    </location>
</feature>
<evidence type="ECO:0000256" key="2">
    <source>
        <dbReference type="ARBA" id="ARBA00007362"/>
    </source>
</evidence>
<protein>
    <submittedName>
        <fullName evidence="8">DMT family transporter</fullName>
    </submittedName>
</protein>
<feature type="domain" description="EamA" evidence="7">
    <location>
        <begin position="6"/>
        <end position="135"/>
    </location>
</feature>
<feature type="transmembrane region" description="Helical" evidence="6">
    <location>
        <begin position="65"/>
        <end position="84"/>
    </location>
</feature>
<evidence type="ECO:0000256" key="6">
    <source>
        <dbReference type="SAM" id="Phobius"/>
    </source>
</evidence>
<comment type="similarity">
    <text evidence="2">Belongs to the EamA transporter family.</text>
</comment>
<dbReference type="SUPFAM" id="SSF103481">
    <property type="entry name" value="Multidrug resistance efflux transporter EmrE"/>
    <property type="match status" value="2"/>
</dbReference>
<dbReference type="Proteomes" id="UP000317990">
    <property type="component" value="Unassembled WGS sequence"/>
</dbReference>
<dbReference type="GO" id="GO:0016020">
    <property type="term" value="C:membrane"/>
    <property type="evidence" value="ECO:0007669"/>
    <property type="project" value="UniProtKB-SubCell"/>
</dbReference>
<accession>A0A524RQB0</accession>
<feature type="transmembrane region" description="Helical" evidence="6">
    <location>
        <begin position="250"/>
        <end position="269"/>
    </location>
</feature>
<evidence type="ECO:0000256" key="3">
    <source>
        <dbReference type="ARBA" id="ARBA00022692"/>
    </source>
</evidence>
<sequence length="332" mass="35601">MPMRWLLMVLPFALWGSSMAAMKLVMPHSDPLTVGCLRILPAALLLFAVQLLLRRPLGVALDSWGWLLLFSLVDGTLAQGLLVLGLEHTGAGLGSVLIDTQPLLVALYARTLFSERINPIGWSGLLLGVVGVLCLGLPSGLLEQLGNGSAEAVPLHWSGGEPLMLGSALCMASGTVLCRFAAQESDPLAVTAWHLLIGGLPLLLVDLLQGGSVTALAAGDWWLMAYVALGGTALGYGLFFWFANRVELTGFTALSFLTPVFALLCGLLLQEQLAPLQWLGVALVLTSTVLIGQRQHLWREEDQGLRVFDRFFRRFAPVSAALPSDRTSGTDH</sequence>
<dbReference type="EMBL" id="SRMO01000033">
    <property type="protein sequence ID" value="TGG94612.1"/>
    <property type="molecule type" value="Genomic_DNA"/>
</dbReference>
<evidence type="ECO:0000256" key="4">
    <source>
        <dbReference type="ARBA" id="ARBA00022989"/>
    </source>
</evidence>
<proteinExistence type="inferred from homology"/>
<keyword evidence="4 6" id="KW-1133">Transmembrane helix</keyword>
<comment type="subcellular location">
    <subcellularLocation>
        <location evidence="1">Membrane</location>
        <topology evidence="1">Multi-pass membrane protein</topology>
    </subcellularLocation>
</comment>
<feature type="transmembrane region" description="Helical" evidence="6">
    <location>
        <begin position="36"/>
        <end position="53"/>
    </location>
</feature>
<name>A0A524RQB0_9CHRO</name>
<evidence type="ECO:0000256" key="1">
    <source>
        <dbReference type="ARBA" id="ARBA00004141"/>
    </source>
</evidence>
<dbReference type="PANTHER" id="PTHR32322:SF2">
    <property type="entry name" value="EAMA DOMAIN-CONTAINING PROTEIN"/>
    <property type="match status" value="1"/>
</dbReference>
<dbReference type="InterPro" id="IPR050638">
    <property type="entry name" value="AA-Vitamin_Transporters"/>
</dbReference>
<organism evidence="8 9">
    <name type="scientific">Aphanocapsa feldmannii 277cV</name>
    <dbReference type="NCBI Taxonomy" id="2507553"/>
    <lineage>
        <taxon>Bacteria</taxon>
        <taxon>Bacillati</taxon>
        <taxon>Cyanobacteriota</taxon>
        <taxon>Cyanophyceae</taxon>
        <taxon>Oscillatoriophycideae</taxon>
        <taxon>Chroococcales</taxon>
        <taxon>Microcystaceae</taxon>
        <taxon>Aphanocapsa</taxon>
    </lineage>
</organism>
<gene>
    <name evidence="8" type="ORF">ERJ67_02260</name>
</gene>
<feature type="transmembrane region" description="Helical" evidence="6">
    <location>
        <begin position="221"/>
        <end position="243"/>
    </location>
</feature>
<dbReference type="PANTHER" id="PTHR32322">
    <property type="entry name" value="INNER MEMBRANE TRANSPORTER"/>
    <property type="match status" value="1"/>
</dbReference>
<dbReference type="InterPro" id="IPR000620">
    <property type="entry name" value="EamA_dom"/>
</dbReference>
<feature type="transmembrane region" description="Helical" evidence="6">
    <location>
        <begin position="275"/>
        <end position="292"/>
    </location>
</feature>
<evidence type="ECO:0000259" key="7">
    <source>
        <dbReference type="Pfam" id="PF00892"/>
    </source>
</evidence>